<dbReference type="PROSITE" id="PS51748">
    <property type="entry name" value="HEXOKINASE_2"/>
    <property type="match status" value="1"/>
</dbReference>
<comment type="caution">
    <text evidence="10">The sequence shown here is derived from an EMBL/GenBank/DDBJ whole genome shotgun (WGS) entry which is preliminary data.</text>
</comment>
<name>A0A072P6Y6_9EURO</name>
<dbReference type="GO" id="GO:0005829">
    <property type="term" value="C:cytosol"/>
    <property type="evidence" value="ECO:0007669"/>
    <property type="project" value="TreeGrafter"/>
</dbReference>
<dbReference type="InterPro" id="IPR043129">
    <property type="entry name" value="ATPase_NBD"/>
</dbReference>
<feature type="compositionally biased region" description="Low complexity" evidence="7">
    <location>
        <begin position="1"/>
        <end position="13"/>
    </location>
</feature>
<dbReference type="Pfam" id="PF00349">
    <property type="entry name" value="Hexokinase_1"/>
    <property type="match status" value="1"/>
</dbReference>
<feature type="domain" description="Hexokinase C-terminal" evidence="9">
    <location>
        <begin position="274"/>
        <end position="580"/>
    </location>
</feature>
<dbReference type="FunFam" id="3.30.420.40:FF:000211">
    <property type="entry name" value="Phosphotransferase"/>
    <property type="match status" value="1"/>
</dbReference>
<dbReference type="GO" id="GO:0005536">
    <property type="term" value="F:D-glucose binding"/>
    <property type="evidence" value="ECO:0007669"/>
    <property type="project" value="InterPro"/>
</dbReference>
<evidence type="ECO:0000259" key="9">
    <source>
        <dbReference type="Pfam" id="PF03727"/>
    </source>
</evidence>
<reference evidence="10 11" key="1">
    <citation type="submission" date="2013-03" db="EMBL/GenBank/DDBJ databases">
        <title>The Genome Sequence of Exophiala aquamarina CBS 119918.</title>
        <authorList>
            <consortium name="The Broad Institute Genomics Platform"/>
            <person name="Cuomo C."/>
            <person name="de Hoog S."/>
            <person name="Gorbushina A."/>
            <person name="Walker B."/>
            <person name="Young S.K."/>
            <person name="Zeng Q."/>
            <person name="Gargeya S."/>
            <person name="Fitzgerald M."/>
            <person name="Haas B."/>
            <person name="Abouelleil A."/>
            <person name="Allen A.W."/>
            <person name="Alvarado L."/>
            <person name="Arachchi H.M."/>
            <person name="Berlin A.M."/>
            <person name="Chapman S.B."/>
            <person name="Gainer-Dewar J."/>
            <person name="Goldberg J."/>
            <person name="Griggs A."/>
            <person name="Gujja S."/>
            <person name="Hansen M."/>
            <person name="Howarth C."/>
            <person name="Imamovic A."/>
            <person name="Ireland A."/>
            <person name="Larimer J."/>
            <person name="McCowan C."/>
            <person name="Murphy C."/>
            <person name="Pearson M."/>
            <person name="Poon T.W."/>
            <person name="Priest M."/>
            <person name="Roberts A."/>
            <person name="Saif S."/>
            <person name="Shea T."/>
            <person name="Sisk P."/>
            <person name="Sykes S."/>
            <person name="Wortman J."/>
            <person name="Nusbaum C."/>
            <person name="Birren B."/>
        </authorList>
    </citation>
    <scope>NUCLEOTIDE SEQUENCE [LARGE SCALE GENOMIC DNA]</scope>
    <source>
        <strain evidence="10 11">CBS 119918</strain>
    </source>
</reference>
<dbReference type="Proteomes" id="UP000027920">
    <property type="component" value="Unassembled WGS sequence"/>
</dbReference>
<evidence type="ECO:0000256" key="5">
    <source>
        <dbReference type="ARBA" id="ARBA00022840"/>
    </source>
</evidence>
<dbReference type="SUPFAM" id="SSF53067">
    <property type="entry name" value="Actin-like ATPase domain"/>
    <property type="match status" value="2"/>
</dbReference>
<keyword evidence="4 6" id="KW-0418">Kinase</keyword>
<dbReference type="GO" id="GO:0006006">
    <property type="term" value="P:glucose metabolic process"/>
    <property type="evidence" value="ECO:0007669"/>
    <property type="project" value="TreeGrafter"/>
</dbReference>
<dbReference type="GO" id="GO:0006013">
    <property type="term" value="P:mannose metabolic process"/>
    <property type="evidence" value="ECO:0007669"/>
    <property type="project" value="TreeGrafter"/>
</dbReference>
<dbReference type="AlphaFoldDB" id="A0A072P6Y6"/>
<dbReference type="InterPro" id="IPR001312">
    <property type="entry name" value="Hexokinase"/>
</dbReference>
<dbReference type="PRINTS" id="PR00475">
    <property type="entry name" value="HEXOKINASE"/>
</dbReference>
<evidence type="ECO:0000259" key="8">
    <source>
        <dbReference type="Pfam" id="PF00349"/>
    </source>
</evidence>
<evidence type="ECO:0000256" key="7">
    <source>
        <dbReference type="SAM" id="MobiDB-lite"/>
    </source>
</evidence>
<keyword evidence="10" id="KW-0723">Serine/threonine-protein kinase</keyword>
<dbReference type="UniPathway" id="UPA00109">
    <property type="reaction ID" value="UER00180"/>
</dbReference>
<keyword evidence="2 6" id="KW-0808">Transferase</keyword>
<dbReference type="Gene3D" id="3.40.367.20">
    <property type="match status" value="1"/>
</dbReference>
<feature type="region of interest" description="Disordered" evidence="7">
    <location>
        <begin position="218"/>
        <end position="241"/>
    </location>
</feature>
<accession>A0A072P6Y6</accession>
<dbReference type="PANTHER" id="PTHR19443:SF29">
    <property type="entry name" value="PHOSPHOTRANSFERASE"/>
    <property type="match status" value="1"/>
</dbReference>
<dbReference type="Gene3D" id="3.30.420.40">
    <property type="match status" value="1"/>
</dbReference>
<keyword evidence="5 6" id="KW-0067">ATP-binding</keyword>
<dbReference type="RefSeq" id="XP_013258082.1">
    <property type="nucleotide sequence ID" value="XM_013402628.1"/>
</dbReference>
<dbReference type="EMBL" id="AMGV01000007">
    <property type="protein sequence ID" value="KEF55492.1"/>
    <property type="molecule type" value="Genomic_DNA"/>
</dbReference>
<dbReference type="GO" id="GO:0008865">
    <property type="term" value="F:fructokinase activity"/>
    <property type="evidence" value="ECO:0007669"/>
    <property type="project" value="TreeGrafter"/>
</dbReference>
<evidence type="ECO:0000313" key="11">
    <source>
        <dbReference type="Proteomes" id="UP000027920"/>
    </source>
</evidence>
<feature type="domain" description="Hexokinase N-terminal" evidence="8">
    <location>
        <begin position="24"/>
        <end position="262"/>
    </location>
</feature>
<evidence type="ECO:0000256" key="4">
    <source>
        <dbReference type="ARBA" id="ARBA00022777"/>
    </source>
</evidence>
<dbReference type="GeneID" id="25283155"/>
<comment type="similarity">
    <text evidence="1 6">Belongs to the hexokinase family.</text>
</comment>
<dbReference type="GO" id="GO:0005524">
    <property type="term" value="F:ATP binding"/>
    <property type="evidence" value="ECO:0007669"/>
    <property type="project" value="UniProtKB-UniRule"/>
</dbReference>
<gene>
    <name evidence="10" type="ORF">A1O9_08242</name>
</gene>
<evidence type="ECO:0000256" key="1">
    <source>
        <dbReference type="ARBA" id="ARBA00009225"/>
    </source>
</evidence>
<dbReference type="STRING" id="1182545.A0A072P6Y6"/>
<evidence type="ECO:0000256" key="2">
    <source>
        <dbReference type="ARBA" id="ARBA00022679"/>
    </source>
</evidence>
<evidence type="ECO:0000313" key="10">
    <source>
        <dbReference type="EMBL" id="KEF55492.1"/>
    </source>
</evidence>
<dbReference type="GO" id="GO:0001678">
    <property type="term" value="P:intracellular glucose homeostasis"/>
    <property type="evidence" value="ECO:0007669"/>
    <property type="project" value="InterPro"/>
</dbReference>
<feature type="region of interest" description="Disordered" evidence="7">
    <location>
        <begin position="1"/>
        <end position="23"/>
    </location>
</feature>
<organism evidence="10 11">
    <name type="scientific">Exophiala aquamarina CBS 119918</name>
    <dbReference type="NCBI Taxonomy" id="1182545"/>
    <lineage>
        <taxon>Eukaryota</taxon>
        <taxon>Fungi</taxon>
        <taxon>Dikarya</taxon>
        <taxon>Ascomycota</taxon>
        <taxon>Pezizomycotina</taxon>
        <taxon>Eurotiomycetes</taxon>
        <taxon>Chaetothyriomycetidae</taxon>
        <taxon>Chaetothyriales</taxon>
        <taxon>Herpotrichiellaceae</taxon>
        <taxon>Exophiala</taxon>
    </lineage>
</organism>
<keyword evidence="6" id="KW-0324">Glycolysis</keyword>
<protein>
    <recommendedName>
        <fullName evidence="6">Phosphotransferase</fullName>
        <ecNumber evidence="6">2.7.1.-</ecNumber>
    </recommendedName>
</protein>
<keyword evidence="3 6" id="KW-0547">Nucleotide-binding</keyword>
<dbReference type="InterPro" id="IPR022673">
    <property type="entry name" value="Hexokinase_C"/>
</dbReference>
<dbReference type="VEuPathDB" id="FungiDB:A1O9_08242"/>
<dbReference type="PANTHER" id="PTHR19443">
    <property type="entry name" value="HEXOKINASE"/>
    <property type="match status" value="1"/>
</dbReference>
<dbReference type="GO" id="GO:0005739">
    <property type="term" value="C:mitochondrion"/>
    <property type="evidence" value="ECO:0007669"/>
    <property type="project" value="TreeGrafter"/>
</dbReference>
<dbReference type="GO" id="GO:0004340">
    <property type="term" value="F:glucokinase activity"/>
    <property type="evidence" value="ECO:0007669"/>
    <property type="project" value="TreeGrafter"/>
</dbReference>
<feature type="region of interest" description="Disordered" evidence="7">
    <location>
        <begin position="472"/>
        <end position="515"/>
    </location>
</feature>
<dbReference type="HOGENOM" id="CLU_014393_4_0_1"/>
<dbReference type="InterPro" id="IPR022672">
    <property type="entry name" value="Hexokinase_N"/>
</dbReference>
<evidence type="ECO:0000256" key="3">
    <source>
        <dbReference type="ARBA" id="ARBA00022741"/>
    </source>
</evidence>
<keyword evidence="11" id="KW-1185">Reference proteome</keyword>
<dbReference type="Pfam" id="PF03727">
    <property type="entry name" value="Hexokinase_2"/>
    <property type="match status" value="1"/>
</dbReference>
<dbReference type="GO" id="GO:0004674">
    <property type="term" value="F:protein serine/threonine kinase activity"/>
    <property type="evidence" value="ECO:0007669"/>
    <property type="project" value="UniProtKB-KW"/>
</dbReference>
<proteinExistence type="inferred from homology"/>
<sequence>MSELASVPSVSNGSPPPDEREHELDTYLQPLQIDDSIIHNLAHQFSKVYEELALHSDEQFLPTPVTKLPSGQETGQFLAIDVGGTNLRVAFIELLGDADEQLPSANGADRSRATISNAQRPRVRRTLEKAWPIGEHLKMDKTEDLFAWIGDCIAEVVNDRLSSDMGKGPVPDELPMGITFSFPMMQDELSSATLMPMGKGFTMNSDLDLGSTLLQGYARHTRRQSPSSSSPRAKRRKLGPLPPLRITAITNDTIATFASLAYTVKSLPNSRVAAGVIVGTGCNATVPMKLSSLGPSKVEPIKRNKPDAIETVVNTEITIAGACGPLEAITTEWDRELDAACARPGFQPLEYMTGGRYIGELVRIIFFNYMTKAHRPAVPAASLPATLVHSYSFTTTFVSAVIARARSNSELAGELKRRIPPPESSNWGWSPHSAGALRKIAQLVQVRSAGLIAAATVGLLATVGEVALTEPGSPASLPDAVVQTDSKPPSPKSHLSAAQRHNTRDALSPAPGASAWRSGPEELVIAYTGGIIQHYPNFKEQCQRFIDRLVMRAGPQDGGKSVFLREARDGGIIGAGVLAGMETSDKGLVS</sequence>
<dbReference type="CDD" id="cd24000">
    <property type="entry name" value="ASKHA_NBD_HK"/>
    <property type="match status" value="1"/>
</dbReference>
<dbReference type="OrthoDB" id="419537at2759"/>
<dbReference type="GO" id="GO:0019158">
    <property type="term" value="F:mannokinase activity"/>
    <property type="evidence" value="ECO:0007669"/>
    <property type="project" value="TreeGrafter"/>
</dbReference>
<dbReference type="GO" id="GO:0006096">
    <property type="term" value="P:glycolytic process"/>
    <property type="evidence" value="ECO:0007669"/>
    <property type="project" value="UniProtKB-UniPathway"/>
</dbReference>
<evidence type="ECO:0000256" key="6">
    <source>
        <dbReference type="RuleBase" id="RU362007"/>
    </source>
</evidence>
<dbReference type="EC" id="2.7.1.-" evidence="6"/>